<comment type="similarity">
    <text evidence="3">Belongs to the SMC family. SMC6 subfamily.</text>
</comment>
<feature type="coiled-coil region" evidence="12">
    <location>
        <begin position="848"/>
        <end position="885"/>
    </location>
</feature>
<dbReference type="InterPro" id="IPR003395">
    <property type="entry name" value="RecF/RecN/SMC_N"/>
</dbReference>
<keyword evidence="9" id="KW-0233">DNA recombination</keyword>
<reference evidence="14" key="1">
    <citation type="submission" date="2016-03" db="EMBL/GenBank/DDBJ databases">
        <title>Mechanisms controlling the formation of the plant cell surface in tip-growing cells are functionally conserved among land plants.</title>
        <authorList>
            <person name="Honkanen S."/>
            <person name="Jones V.A."/>
            <person name="Morieri G."/>
            <person name="Champion C."/>
            <person name="Hetherington A.J."/>
            <person name="Kelly S."/>
            <person name="Saint-Marcoux D."/>
            <person name="Proust H."/>
            <person name="Prescott H."/>
            <person name="Dolan L."/>
        </authorList>
    </citation>
    <scope>NUCLEOTIDE SEQUENCE [LARGE SCALE GENOMIC DNA]</scope>
    <source>
        <tissue evidence="14">Whole gametophyte</tissue>
    </source>
</reference>
<dbReference type="GO" id="GO:0000724">
    <property type="term" value="P:double-strand break repair via homologous recombination"/>
    <property type="evidence" value="ECO:0007669"/>
    <property type="project" value="TreeGrafter"/>
</dbReference>
<accession>A0A176WM76</accession>
<evidence type="ECO:0000259" key="13">
    <source>
        <dbReference type="Pfam" id="PF02463"/>
    </source>
</evidence>
<dbReference type="SUPFAM" id="SSF75553">
    <property type="entry name" value="Smc hinge domain"/>
    <property type="match status" value="1"/>
</dbReference>
<name>A0A176WM76_MARPO</name>
<dbReference type="InterPro" id="IPR036277">
    <property type="entry name" value="SMC_hinge_sf"/>
</dbReference>
<dbReference type="InterPro" id="IPR027417">
    <property type="entry name" value="P-loop_NTPase"/>
</dbReference>
<dbReference type="GO" id="GO:0005524">
    <property type="term" value="F:ATP binding"/>
    <property type="evidence" value="ECO:0007669"/>
    <property type="project" value="UniProtKB-KW"/>
</dbReference>
<evidence type="ECO:0000313" key="15">
    <source>
        <dbReference type="Proteomes" id="UP000077202"/>
    </source>
</evidence>
<feature type="coiled-coil region" evidence="12">
    <location>
        <begin position="226"/>
        <end position="419"/>
    </location>
</feature>
<evidence type="ECO:0000313" key="14">
    <source>
        <dbReference type="EMBL" id="OAE33382.1"/>
    </source>
</evidence>
<evidence type="ECO:0000256" key="8">
    <source>
        <dbReference type="ARBA" id="ARBA00023054"/>
    </source>
</evidence>
<evidence type="ECO:0000256" key="1">
    <source>
        <dbReference type="ARBA" id="ARBA00004123"/>
    </source>
</evidence>
<evidence type="ECO:0000256" key="7">
    <source>
        <dbReference type="ARBA" id="ARBA00022840"/>
    </source>
</evidence>
<keyword evidence="6" id="KW-0227">DNA damage</keyword>
<dbReference type="Gene3D" id="1.10.287.1490">
    <property type="match status" value="1"/>
</dbReference>
<evidence type="ECO:0000256" key="3">
    <source>
        <dbReference type="ARBA" id="ARBA00006793"/>
    </source>
</evidence>
<keyword evidence="4" id="KW-0158">Chromosome</keyword>
<dbReference type="PANTHER" id="PTHR19306:SF6">
    <property type="entry name" value="STRUCTURAL MAINTENANCE OF CHROMOSOMES PROTEIN 6"/>
    <property type="match status" value="1"/>
</dbReference>
<keyword evidence="15" id="KW-1185">Reference proteome</keyword>
<gene>
    <name evidence="14" type="ORF">AXG93_2852s1010</name>
</gene>
<protein>
    <recommendedName>
        <fullName evidence="13">RecF/RecN/SMC N-terminal domain-containing protein</fullName>
    </recommendedName>
</protein>
<dbReference type="PANTHER" id="PTHR19306">
    <property type="entry name" value="STRUCTURAL MAINTENANCE OF CHROMOSOMES 5,6 SMC5, SMC6"/>
    <property type="match status" value="1"/>
</dbReference>
<proteinExistence type="inferred from homology"/>
<dbReference type="AlphaFoldDB" id="A0A176WM76"/>
<dbReference type="Gene3D" id="3.40.50.300">
    <property type="entry name" value="P-loop containing nucleotide triphosphate hydrolases"/>
    <property type="match status" value="2"/>
</dbReference>
<dbReference type="GO" id="GO:0035861">
    <property type="term" value="C:site of double-strand break"/>
    <property type="evidence" value="ECO:0007669"/>
    <property type="project" value="TreeGrafter"/>
</dbReference>
<evidence type="ECO:0000256" key="2">
    <source>
        <dbReference type="ARBA" id="ARBA00004286"/>
    </source>
</evidence>
<evidence type="ECO:0000256" key="11">
    <source>
        <dbReference type="ARBA" id="ARBA00023242"/>
    </source>
</evidence>
<keyword evidence="8 12" id="KW-0175">Coiled coil</keyword>
<dbReference type="Pfam" id="PF02463">
    <property type="entry name" value="SMC_N"/>
    <property type="match status" value="1"/>
</dbReference>
<feature type="coiled-coil region" evidence="12">
    <location>
        <begin position="765"/>
        <end position="792"/>
    </location>
</feature>
<feature type="coiled-coil region" evidence="12">
    <location>
        <begin position="657"/>
        <end position="739"/>
    </location>
</feature>
<dbReference type="SUPFAM" id="SSF52540">
    <property type="entry name" value="P-loop containing nucleoside triphosphate hydrolases"/>
    <property type="match status" value="1"/>
</dbReference>
<keyword evidence="5" id="KW-0547">Nucleotide-binding</keyword>
<comment type="caution">
    <text evidence="14">The sequence shown here is derived from an EMBL/GenBank/DDBJ whole genome shotgun (WGS) entry which is preliminary data.</text>
</comment>
<keyword evidence="10" id="KW-0234">DNA repair</keyword>
<comment type="subcellular location">
    <subcellularLocation>
        <location evidence="2">Chromosome</location>
    </subcellularLocation>
    <subcellularLocation>
        <location evidence="1">Nucleus</location>
    </subcellularLocation>
</comment>
<evidence type="ECO:0000256" key="6">
    <source>
        <dbReference type="ARBA" id="ARBA00022763"/>
    </source>
</evidence>
<dbReference type="GO" id="GO:0003684">
    <property type="term" value="F:damaged DNA binding"/>
    <property type="evidence" value="ECO:0007669"/>
    <property type="project" value="TreeGrafter"/>
</dbReference>
<dbReference type="GO" id="GO:0005634">
    <property type="term" value="C:nucleus"/>
    <property type="evidence" value="ECO:0007669"/>
    <property type="project" value="UniProtKB-SubCell"/>
</dbReference>
<dbReference type="GO" id="GO:0051276">
    <property type="term" value="P:chromosome organization"/>
    <property type="evidence" value="ECO:0007669"/>
    <property type="project" value="InterPro"/>
</dbReference>
<sequence length="1049" mass="120229">MDGAEEEELYMEHADRGEDDTGYADFDSCSAQYIRAGTIRRIRVENFMCHSNLSIDFIDRVNFITGQNGSGKSAILTAILVAFGIKAKGTQRANSIKDFVKNGCRTASVVVELNNEGLDAYKPDVYGDTIMIERRITENGSHFQVSGAQGKKVGSKKSDVLDIVEHFNIDVENPCILMTQDKSREFLHAGSEKDKFMFFFKATLQQTVSEKLVQAEEAQNVLGGIIEESLQALQPLQNQLKQVEEQIKYKQQVEQLHEQIEELERKLAWSWVYEVEREMTTKQEELEKIKKRIPQCQKKIDEAKAKVSTIGDLYSAKRSEIDRMMTESQQLKHTQESLKRDLHSVTKQRVEAEENVNRCRRSIEQLGKQLHTLQLNVQEMQLRALEDTQAEEDVRLQEIRQVENAIATATAEVQRFGEEESRLTVEAEKLRAMILACDVECREKVLQIRDVEKYIRELSSRQGNQMTAFGGNNILNLMRRIEENNRRFTCPPLGPIGAHVTLIDERWSLAVEVATRNLLDSFIVTNQKDMLLLRRLANQANCRNLNICIYDFDRHLLKPTDEQLPDPNLATVMTTLQTENPTIMNVFIDQGSVERLVLAEDYESAKSVAFGGGSKNVKEVITIDGTRLYSRAGGETTLPKERWIRGGRLGVRVSDQIQEAHEQEKELRSSLEHVETRKRRLEGEYSRLARESGEYKRRRIGTERKVKTLELTLQEMKQREALEKNVDANVDELEQEMNVKLIYISFQQAYCVTPSDSARGEFEALGTAEQDLLSLQEDMSEAASEVRHYQELMDRRVLAVIASQEMEIAHMQKQVEVNAAKASQICARDEVPFPGVDNLKPDQLSMKLNRLRERVRKEEDDSDTLEQLKKKGSKIKRRLQSKEDMFLNLKRKLETLVEGLGRRKKKFDRNAQMQKRELTWKFNEHLRKKGFSGKVNVDYQKRSLTLHVTMPHDESHTSVQDTRALSGGERSYSTLAFALAVHQMTEAPFRAMDEFDIFMDPVSRKISLDSVVQFATSEGSQWILITPHDISMVAASPLLKKQMMPAPRP</sequence>
<keyword evidence="7" id="KW-0067">ATP-binding</keyword>
<evidence type="ECO:0000256" key="9">
    <source>
        <dbReference type="ARBA" id="ARBA00023172"/>
    </source>
</evidence>
<dbReference type="GO" id="GO:0030915">
    <property type="term" value="C:Smc5-Smc6 complex"/>
    <property type="evidence" value="ECO:0007669"/>
    <property type="project" value="TreeGrafter"/>
</dbReference>
<organism evidence="14 15">
    <name type="scientific">Marchantia polymorpha subsp. ruderalis</name>
    <dbReference type="NCBI Taxonomy" id="1480154"/>
    <lineage>
        <taxon>Eukaryota</taxon>
        <taxon>Viridiplantae</taxon>
        <taxon>Streptophyta</taxon>
        <taxon>Embryophyta</taxon>
        <taxon>Marchantiophyta</taxon>
        <taxon>Marchantiopsida</taxon>
        <taxon>Marchantiidae</taxon>
        <taxon>Marchantiales</taxon>
        <taxon>Marchantiaceae</taxon>
        <taxon>Marchantia</taxon>
    </lineage>
</organism>
<dbReference type="GO" id="GO:0003697">
    <property type="term" value="F:single-stranded DNA binding"/>
    <property type="evidence" value="ECO:0007669"/>
    <property type="project" value="TreeGrafter"/>
</dbReference>
<keyword evidence="11" id="KW-0539">Nucleus</keyword>
<feature type="domain" description="RecF/RecN/SMC N-terminal" evidence="13">
    <location>
        <begin position="39"/>
        <end position="1035"/>
    </location>
</feature>
<evidence type="ECO:0000256" key="12">
    <source>
        <dbReference type="SAM" id="Coils"/>
    </source>
</evidence>
<dbReference type="Proteomes" id="UP000077202">
    <property type="component" value="Unassembled WGS sequence"/>
</dbReference>
<evidence type="ECO:0000256" key="5">
    <source>
        <dbReference type="ARBA" id="ARBA00022741"/>
    </source>
</evidence>
<evidence type="ECO:0000256" key="4">
    <source>
        <dbReference type="ARBA" id="ARBA00022454"/>
    </source>
</evidence>
<dbReference type="EMBL" id="LVLJ01000655">
    <property type="protein sequence ID" value="OAE33382.1"/>
    <property type="molecule type" value="Genomic_DNA"/>
</dbReference>
<evidence type="ECO:0000256" key="10">
    <source>
        <dbReference type="ARBA" id="ARBA00023204"/>
    </source>
</evidence>